<protein>
    <submittedName>
        <fullName evidence="5">Ca2+-binding protein, RTX toxin-related</fullName>
    </submittedName>
</protein>
<dbReference type="InterPro" id="IPR011049">
    <property type="entry name" value="Serralysin-like_metalloprot_C"/>
</dbReference>
<feature type="compositionally biased region" description="Basic and acidic residues" evidence="3">
    <location>
        <begin position="462"/>
        <end position="473"/>
    </location>
</feature>
<dbReference type="SUPFAM" id="SSF51294">
    <property type="entry name" value="Hedgehog/intein (Hint) domain"/>
    <property type="match status" value="1"/>
</dbReference>
<reference evidence="5 6" key="1">
    <citation type="submission" date="2017-05" db="EMBL/GenBank/DDBJ databases">
        <authorList>
            <person name="Varghese N."/>
            <person name="Submissions S."/>
        </authorList>
    </citation>
    <scope>NUCLEOTIDE SEQUENCE [LARGE SCALE GENOMIC DNA]</scope>
    <source>
        <strain evidence="5 6">DSM 29506</strain>
    </source>
</reference>
<dbReference type="PROSITE" id="PS00330">
    <property type="entry name" value="HEMOLYSIN_CALCIUM"/>
    <property type="match status" value="1"/>
</dbReference>
<dbReference type="SUPFAM" id="SSF51120">
    <property type="entry name" value="beta-Roll"/>
    <property type="match status" value="4"/>
</dbReference>
<evidence type="ECO:0000313" key="5">
    <source>
        <dbReference type="EMBL" id="SMO97841.1"/>
    </source>
</evidence>
<keyword evidence="2" id="KW-0964">Secreted</keyword>
<sequence length="1123" mass="115771">MTVSFISYGIDVVQDADLGVSPGIGNDGAGQITLNGGTQIFGDGQIVQVFVDDVNADGELLPTSHILSIKVYDSVADYQAGTVLYDYQSVDLHGSIAVQDSLTGMGDTYLNIDASTFVSADAGAPALSNLFFAPGTDANDNYGTLTIDRDTDVDFDGDGAIAPGTVEEGNTWFNTGYATQAYGPISDGIVTGTAGGDVMELGYVDPSDGDVITTGGDQIEGTFGDDTIDGDAGDDGVFGGEGNDQITGGVGDDWVVGEGGDDTITLSDGFGNDMIMGGETGETNGDQLDASAVTANLTVDFSGTDPEAGTVSDGVQTAVFSQIESVVLGGGDDTVILGDGGGTRMVDDFAGPTDNGDGSFTGVDLLDVTGLTNDIGDPVTTDDVTVLDDGAGNAVLTFPNGESLTLRGIDPGSLAPTAALVAIGIPAGAATGNDFIVSGTDAGEWIDEFYTGDPDGDMVDNGDARDGSDDDHIQAGAGNDTVLGGLGNDLIEGGDGDDQLEGGDGDDTFYGGEGADHIYGNDGNDVGYGGAGNDSFEGYDGDDYFEGGDGDDKIEGDRGNDTLIGGAGNDWMRGSYGEDYLEGGEGDDFLWTGYNDDTIVMEDNFGNDTIEMEGQAETYGDVLDFSRVTTDLTVDMRTDVQGNGFVSDGVSTANYQSVEHLILGGGTNTILLGHISGNDAVEGFSGPTDNGDGTYTGYDQVDVTNMQDAAGDTIDTSDVIVSDDGNGNALLSFPNGETLTLVGIDPSEVASPAQLHAIGIPLPPSVPDGVVEGTTGDDLIDVAYTGDPEGDMVDGPDGDNDVIDAGDGNDTILAGAGDDTVYGGAGDDLLNGGDGADQLYGNDGNDSFDMGAGDSASGDGGDDTFNVRGMRGGHMAVDGGETGEVLGDTLNITGPATIAYDPDNGENGHVEWLDGTTLDFANIENINYVPCFTPASLIKTARGEVPAGLLQCGDRVLTRDNGFQEIAWIGQRALTRPELERAPKLRPILIHKGALGPNQPERDLFVSPQHRMLVNTREAALWFGQEEAFAPAIALTGLPGIRQVQAPGVTYVHFMTDRHQVVMGDGAWSESFQPGDLTLSDMDHAQREELFALFPELAQGQTSQVYPAARVTLTAHEARLLAR</sequence>
<accession>A0A521FQU2</accession>
<dbReference type="EMBL" id="FXTO01000039">
    <property type="protein sequence ID" value="SMO97841.1"/>
    <property type="molecule type" value="Genomic_DNA"/>
</dbReference>
<dbReference type="Pfam" id="PF13403">
    <property type="entry name" value="Hint_2"/>
    <property type="match status" value="1"/>
</dbReference>
<evidence type="ECO:0000259" key="4">
    <source>
        <dbReference type="Pfam" id="PF13403"/>
    </source>
</evidence>
<dbReference type="GO" id="GO:0005576">
    <property type="term" value="C:extracellular region"/>
    <property type="evidence" value="ECO:0007669"/>
    <property type="project" value="UniProtKB-SubCell"/>
</dbReference>
<dbReference type="InterPro" id="IPR018511">
    <property type="entry name" value="Hemolysin-typ_Ca-bd_CS"/>
</dbReference>
<comment type="subcellular location">
    <subcellularLocation>
        <location evidence="1">Secreted</location>
    </subcellularLocation>
</comment>
<dbReference type="GO" id="GO:0005509">
    <property type="term" value="F:calcium ion binding"/>
    <property type="evidence" value="ECO:0007669"/>
    <property type="project" value="InterPro"/>
</dbReference>
<dbReference type="Proteomes" id="UP000316030">
    <property type="component" value="Unassembled WGS sequence"/>
</dbReference>
<dbReference type="InterPro" id="IPR001343">
    <property type="entry name" value="Hemolysn_Ca-bd"/>
</dbReference>
<dbReference type="Pfam" id="PF00353">
    <property type="entry name" value="HemolysinCabind"/>
    <property type="match status" value="7"/>
</dbReference>
<dbReference type="RefSeq" id="WP_142494803.1">
    <property type="nucleotide sequence ID" value="NZ_FXTO01000039.1"/>
</dbReference>
<dbReference type="Gene3D" id="2.150.10.10">
    <property type="entry name" value="Serralysin-like metalloprotease, C-terminal"/>
    <property type="match status" value="5"/>
</dbReference>
<dbReference type="InterPro" id="IPR036844">
    <property type="entry name" value="Hint_dom_sf"/>
</dbReference>
<keyword evidence="6" id="KW-1185">Reference proteome</keyword>
<evidence type="ECO:0000256" key="2">
    <source>
        <dbReference type="ARBA" id="ARBA00022525"/>
    </source>
</evidence>
<gene>
    <name evidence="5" type="ORF">SAMN06265173_13927</name>
</gene>
<feature type="domain" description="Hedgehog/Intein (Hint)" evidence="4">
    <location>
        <begin position="930"/>
        <end position="1076"/>
    </location>
</feature>
<proteinExistence type="predicted"/>
<evidence type="ECO:0000256" key="1">
    <source>
        <dbReference type="ARBA" id="ARBA00004613"/>
    </source>
</evidence>
<organism evidence="5 6">
    <name type="scientific">Thalassovita litoralis</name>
    <dbReference type="NCBI Taxonomy" id="1010611"/>
    <lineage>
        <taxon>Bacteria</taxon>
        <taxon>Pseudomonadati</taxon>
        <taxon>Pseudomonadota</taxon>
        <taxon>Alphaproteobacteria</taxon>
        <taxon>Rhodobacterales</taxon>
        <taxon>Roseobacteraceae</taxon>
        <taxon>Thalassovita</taxon>
    </lineage>
</organism>
<dbReference type="PANTHER" id="PTHR38340">
    <property type="entry name" value="S-LAYER PROTEIN"/>
    <property type="match status" value="1"/>
</dbReference>
<dbReference type="InterPro" id="IPR028992">
    <property type="entry name" value="Hedgehog/Intein_dom"/>
</dbReference>
<feature type="region of interest" description="Disordered" evidence="3">
    <location>
        <begin position="454"/>
        <end position="479"/>
    </location>
</feature>
<evidence type="ECO:0000256" key="3">
    <source>
        <dbReference type="SAM" id="MobiDB-lite"/>
    </source>
</evidence>
<feature type="region of interest" description="Disordered" evidence="3">
    <location>
        <begin position="834"/>
        <end position="860"/>
    </location>
</feature>
<dbReference type="InterPro" id="IPR050557">
    <property type="entry name" value="RTX_toxin/Mannuronan_C5-epim"/>
</dbReference>
<dbReference type="PANTHER" id="PTHR38340:SF1">
    <property type="entry name" value="S-LAYER PROTEIN"/>
    <property type="match status" value="1"/>
</dbReference>
<dbReference type="OrthoDB" id="6305173at2"/>
<dbReference type="AlphaFoldDB" id="A0A521FQU2"/>
<dbReference type="PRINTS" id="PR00313">
    <property type="entry name" value="CABNDNGRPT"/>
</dbReference>
<evidence type="ECO:0000313" key="6">
    <source>
        <dbReference type="Proteomes" id="UP000316030"/>
    </source>
</evidence>
<name>A0A521FQU2_9RHOB</name>